<feature type="signal peptide" evidence="4">
    <location>
        <begin position="1"/>
        <end position="22"/>
    </location>
</feature>
<dbReference type="InterPro" id="IPR015915">
    <property type="entry name" value="Kelch-typ_b-propeller"/>
</dbReference>
<evidence type="ECO:0000256" key="2">
    <source>
        <dbReference type="ARBA" id="ARBA00022737"/>
    </source>
</evidence>
<comment type="caution">
    <text evidence="5">The sequence shown here is derived from an EMBL/GenBank/DDBJ whole genome shotgun (WGS) entry which is preliminary data.</text>
</comment>
<proteinExistence type="predicted"/>
<evidence type="ECO:0000313" key="6">
    <source>
        <dbReference type="Proteomes" id="UP001151081"/>
    </source>
</evidence>
<dbReference type="Proteomes" id="UP001151081">
    <property type="component" value="Unassembled WGS sequence"/>
</dbReference>
<name>A0A9X3XAK8_9BACT</name>
<keyword evidence="2" id="KW-0677">Repeat</keyword>
<dbReference type="PANTHER" id="PTHR46093:SF18">
    <property type="entry name" value="FIBRONECTIN TYPE-III DOMAIN-CONTAINING PROTEIN"/>
    <property type="match status" value="1"/>
</dbReference>
<gene>
    <name evidence="5" type="ORF">KEG57_32520</name>
</gene>
<sequence>MRYLSGRRSLFLPVATCLLAVACSSPDDDRPPNTSDDAGTEPIDPTPAENLALVCKPGSASSSPLDIPANTLTKIDVDTTGIRGDTLMFLHEGKVVLASPKAEPGSEPADVMRSPVMTFDLAARAWSTTPTMFGASLSGAIQAAFAPDAAYVFTKKYETSTLLEKVDLATFTNTAVGDETWKAAVTPTWAAFRDYGSPFGSIVDANLVWDSAHAEVLLLGGQAPGAALGTFGSFTFDPKANTWRASPRGTDIARSLFTDLETTSNKLRLVVARARAAWHRGLPPSDLAMWVQTDVVPAWQGLDAELKGLKDRVAALGGKSGLDEQSITMGKTRFDEAVTAYTAGTEALAGALAGETLTALDRVALKVREAAWALAPEPPPRLAASVAVLPDCSGLVLFGGTHGDFATADTWIYDFASQRYRQLWPERSPSPRQGARFIGMTGGRALLVGGNTFRRKIEPQNPDEKLPTEAWLFDATTMQWSFVASVPAEEEASMMRIVGATHVGGDTMLAVANGGSEYPSLQRSSTWALRLDPNTLDAEATATKGVDPGTSFSRAEAASGWSPAWYDEAPRDPEGTFGAWIDGLPENVWTALPTVERPNTSRSWGSTIFDEKNHQLLHWTGGHQSDPTNTVQHLHLETGRYSIGHVAEALSIGNTFSGRPDCNNHTYNAVALDPVSGLLIAPHRAGTHVYDPALGDWVDFVPTQPFGYDLYSVKTASTPVGVVAWTGGPSAGGFFGKFVADKHAWEALPVMGTFASLVGGDESGMVYDSKRNRMLMFAAQGYEDAGGQVWAYDFASANATALEPTNRAFIDNSPSSQALNRVREMVYIEALDLVLFVQMWVDNQQVGYDVANNRWVKTSLARHASQQFGSVDCGIAFDATRSRLYSLCNYAENFVMRAVPANITTTPL</sequence>
<accession>A0A9X3XAK8</accession>
<protein>
    <recommendedName>
        <fullName evidence="7">Kelch motif protein</fullName>
    </recommendedName>
</protein>
<dbReference type="Gene3D" id="2.120.10.80">
    <property type="entry name" value="Kelch-type beta propeller"/>
    <property type="match status" value="1"/>
</dbReference>
<evidence type="ECO:0000256" key="4">
    <source>
        <dbReference type="SAM" id="SignalP"/>
    </source>
</evidence>
<evidence type="ECO:0000313" key="5">
    <source>
        <dbReference type="EMBL" id="MDC3985248.1"/>
    </source>
</evidence>
<reference evidence="5 6" key="1">
    <citation type="submission" date="2021-04" db="EMBL/GenBank/DDBJ databases">
        <title>Genome analysis of Polyangium sp.</title>
        <authorList>
            <person name="Li Y."/>
            <person name="Wang J."/>
        </authorList>
    </citation>
    <scope>NUCLEOTIDE SEQUENCE [LARGE SCALE GENOMIC DNA]</scope>
    <source>
        <strain evidence="5 6">SDU14</strain>
    </source>
</reference>
<dbReference type="SUPFAM" id="SSF117281">
    <property type="entry name" value="Kelch motif"/>
    <property type="match status" value="1"/>
</dbReference>
<keyword evidence="4" id="KW-0732">Signal</keyword>
<evidence type="ECO:0008006" key="7">
    <source>
        <dbReference type="Google" id="ProtNLM"/>
    </source>
</evidence>
<keyword evidence="1" id="KW-0880">Kelch repeat</keyword>
<dbReference type="EMBL" id="JAGTJJ010000027">
    <property type="protein sequence ID" value="MDC3985248.1"/>
    <property type="molecule type" value="Genomic_DNA"/>
</dbReference>
<feature type="region of interest" description="Disordered" evidence="3">
    <location>
        <begin position="23"/>
        <end position="49"/>
    </location>
</feature>
<organism evidence="5 6">
    <name type="scientific">Polyangium jinanense</name>
    <dbReference type="NCBI Taxonomy" id="2829994"/>
    <lineage>
        <taxon>Bacteria</taxon>
        <taxon>Pseudomonadati</taxon>
        <taxon>Myxococcota</taxon>
        <taxon>Polyangia</taxon>
        <taxon>Polyangiales</taxon>
        <taxon>Polyangiaceae</taxon>
        <taxon>Polyangium</taxon>
    </lineage>
</organism>
<evidence type="ECO:0000256" key="1">
    <source>
        <dbReference type="ARBA" id="ARBA00022441"/>
    </source>
</evidence>
<feature type="chain" id="PRO_5040987581" description="Kelch motif protein" evidence="4">
    <location>
        <begin position="23"/>
        <end position="908"/>
    </location>
</feature>
<dbReference type="PROSITE" id="PS51257">
    <property type="entry name" value="PROKAR_LIPOPROTEIN"/>
    <property type="match status" value="1"/>
</dbReference>
<dbReference type="AlphaFoldDB" id="A0A9X3XAK8"/>
<dbReference type="PANTHER" id="PTHR46093">
    <property type="entry name" value="ACYL-COA-BINDING DOMAIN-CONTAINING PROTEIN 5"/>
    <property type="match status" value="1"/>
</dbReference>
<dbReference type="RefSeq" id="WP_272459158.1">
    <property type="nucleotide sequence ID" value="NZ_JAGTJJ010000027.1"/>
</dbReference>
<evidence type="ECO:0000256" key="3">
    <source>
        <dbReference type="SAM" id="MobiDB-lite"/>
    </source>
</evidence>
<keyword evidence="6" id="KW-1185">Reference proteome</keyword>